<dbReference type="InterPro" id="IPR041983">
    <property type="entry name" value="ADA2-like_ZZ"/>
</dbReference>
<dbReference type="OrthoDB" id="270417at2759"/>
<dbReference type="InterPro" id="IPR009057">
    <property type="entry name" value="Homeodomain-like_sf"/>
</dbReference>
<dbReference type="CDD" id="cd02335">
    <property type="entry name" value="ZZ_ADA2"/>
    <property type="match status" value="1"/>
</dbReference>
<comment type="subcellular location">
    <subcellularLocation>
        <location evidence="1 8">Nucleus</location>
    </subcellularLocation>
</comment>
<dbReference type="GeneID" id="110984941"/>
<evidence type="ECO:0000259" key="13">
    <source>
        <dbReference type="PROSITE" id="PS51293"/>
    </source>
</evidence>
<dbReference type="Proteomes" id="UP000694845">
    <property type="component" value="Unplaced"/>
</dbReference>
<dbReference type="InterPro" id="IPR043145">
    <property type="entry name" value="Znf_ZZ_sf"/>
</dbReference>
<dbReference type="PROSITE" id="PS01357">
    <property type="entry name" value="ZF_ZZ_1"/>
    <property type="match status" value="1"/>
</dbReference>
<dbReference type="GO" id="GO:0005634">
    <property type="term" value="C:nucleus"/>
    <property type="evidence" value="ECO:0007669"/>
    <property type="project" value="UniProtKB-SubCell"/>
</dbReference>
<dbReference type="GO" id="GO:0003713">
    <property type="term" value="F:transcription coactivator activity"/>
    <property type="evidence" value="ECO:0007669"/>
    <property type="project" value="InterPro"/>
</dbReference>
<evidence type="ECO:0000256" key="10">
    <source>
        <dbReference type="SAM" id="MobiDB-lite"/>
    </source>
</evidence>
<dbReference type="SMART" id="SM00717">
    <property type="entry name" value="SANT"/>
    <property type="match status" value="1"/>
</dbReference>
<dbReference type="PROSITE" id="PS51293">
    <property type="entry name" value="SANT"/>
    <property type="match status" value="1"/>
</dbReference>
<evidence type="ECO:0000256" key="1">
    <source>
        <dbReference type="ARBA" id="ARBA00004123"/>
    </source>
</evidence>
<keyword evidence="3 9" id="KW-0863">Zinc-finger</keyword>
<dbReference type="InterPro" id="IPR000433">
    <property type="entry name" value="Znf_ZZ"/>
</dbReference>
<dbReference type="GO" id="GO:0006338">
    <property type="term" value="P:chromatin remodeling"/>
    <property type="evidence" value="ECO:0007669"/>
    <property type="project" value="TreeGrafter"/>
</dbReference>
<dbReference type="PANTHER" id="PTHR12374:SF63">
    <property type="entry name" value="TRANSCRIPTIONAL ADAPTER 2-BETA"/>
    <property type="match status" value="1"/>
</dbReference>
<feature type="domain" description="ZZ-type" evidence="12">
    <location>
        <begin position="16"/>
        <end position="71"/>
    </location>
</feature>
<dbReference type="Pfam" id="PF22941">
    <property type="entry name" value="TADA2A-like_3rd"/>
    <property type="match status" value="1"/>
</dbReference>
<feature type="region of interest" description="Disordered" evidence="10">
    <location>
        <begin position="334"/>
        <end position="367"/>
    </location>
</feature>
<dbReference type="PROSITE" id="PS50090">
    <property type="entry name" value="MYB_LIKE"/>
    <property type="match status" value="1"/>
</dbReference>
<evidence type="ECO:0000259" key="11">
    <source>
        <dbReference type="PROSITE" id="PS50090"/>
    </source>
</evidence>
<dbReference type="GO" id="GO:0003682">
    <property type="term" value="F:chromatin binding"/>
    <property type="evidence" value="ECO:0007669"/>
    <property type="project" value="TreeGrafter"/>
</dbReference>
<dbReference type="InterPro" id="IPR017884">
    <property type="entry name" value="SANT_dom"/>
</dbReference>
<dbReference type="CDD" id="cd00167">
    <property type="entry name" value="SANT"/>
    <property type="match status" value="1"/>
</dbReference>
<reference evidence="15" key="1">
    <citation type="submission" date="2025-08" db="UniProtKB">
        <authorList>
            <consortium name="RefSeq"/>
        </authorList>
    </citation>
    <scope>IDENTIFICATION</scope>
</reference>
<evidence type="ECO:0000256" key="8">
    <source>
        <dbReference type="PIRNR" id="PIRNR025024"/>
    </source>
</evidence>
<evidence type="ECO:0000256" key="5">
    <source>
        <dbReference type="ARBA" id="ARBA00023015"/>
    </source>
</evidence>
<evidence type="ECO:0000256" key="7">
    <source>
        <dbReference type="ARBA" id="ARBA00023242"/>
    </source>
</evidence>
<evidence type="ECO:0000256" key="9">
    <source>
        <dbReference type="PROSITE-ProRule" id="PRU00228"/>
    </source>
</evidence>
<organism evidence="14 15">
    <name type="scientific">Acanthaster planci</name>
    <name type="common">Crown-of-thorns starfish</name>
    <dbReference type="NCBI Taxonomy" id="133434"/>
    <lineage>
        <taxon>Eukaryota</taxon>
        <taxon>Metazoa</taxon>
        <taxon>Echinodermata</taxon>
        <taxon>Eleutherozoa</taxon>
        <taxon>Asterozoa</taxon>
        <taxon>Asteroidea</taxon>
        <taxon>Valvatacea</taxon>
        <taxon>Valvatida</taxon>
        <taxon>Acanthasteridae</taxon>
        <taxon>Acanthaster</taxon>
    </lineage>
</organism>
<dbReference type="KEGG" id="aplc:110984941"/>
<evidence type="ECO:0000256" key="4">
    <source>
        <dbReference type="ARBA" id="ARBA00022833"/>
    </source>
</evidence>
<keyword evidence="5 8" id="KW-0805">Transcription regulation</keyword>
<feature type="region of interest" description="Disordered" evidence="10">
    <location>
        <begin position="244"/>
        <end position="273"/>
    </location>
</feature>
<protein>
    <recommendedName>
        <fullName evidence="8">Transcriptional adapter</fullName>
    </recommendedName>
</protein>
<dbReference type="SUPFAM" id="SSF57850">
    <property type="entry name" value="RING/U-box"/>
    <property type="match status" value="1"/>
</dbReference>
<dbReference type="AlphaFoldDB" id="A0A8B7ZDL7"/>
<keyword evidence="14" id="KW-1185">Reference proteome</keyword>
<evidence type="ECO:0000256" key="2">
    <source>
        <dbReference type="ARBA" id="ARBA00022723"/>
    </source>
</evidence>
<dbReference type="PANTHER" id="PTHR12374">
    <property type="entry name" value="TRANSCRIPTIONAL ADAPTOR 2 ADA2 -RELATED"/>
    <property type="match status" value="1"/>
</dbReference>
<dbReference type="InterPro" id="IPR055141">
    <property type="entry name" value="TADA2A_B-like_dom"/>
</dbReference>
<dbReference type="InterPro" id="IPR036388">
    <property type="entry name" value="WH-like_DNA-bd_sf"/>
</dbReference>
<dbReference type="InterPro" id="IPR001005">
    <property type="entry name" value="SANT/Myb"/>
</dbReference>
<dbReference type="Gene3D" id="1.10.10.10">
    <property type="entry name" value="Winged helix-like DNA-binding domain superfamily/Winged helix DNA-binding domain"/>
    <property type="match status" value="1"/>
</dbReference>
<dbReference type="Pfam" id="PF25299">
    <property type="entry name" value="ZZ_ADA2"/>
    <property type="match status" value="1"/>
</dbReference>
<dbReference type="GO" id="GO:0070461">
    <property type="term" value="C:SAGA-type complex"/>
    <property type="evidence" value="ECO:0007669"/>
    <property type="project" value="TreeGrafter"/>
</dbReference>
<feature type="domain" description="Myb-like" evidence="11">
    <location>
        <begin position="78"/>
        <end position="121"/>
    </location>
</feature>
<evidence type="ECO:0000256" key="6">
    <source>
        <dbReference type="ARBA" id="ARBA00023163"/>
    </source>
</evidence>
<dbReference type="OMA" id="ISPACYI"/>
<keyword evidence="4" id="KW-0862">Zinc</keyword>
<gene>
    <name evidence="15" type="primary">LOC110984941</name>
</gene>
<proteinExistence type="predicted"/>
<dbReference type="SMART" id="SM00291">
    <property type="entry name" value="ZnF_ZZ"/>
    <property type="match status" value="1"/>
</dbReference>
<dbReference type="InterPro" id="IPR056267">
    <property type="entry name" value="Ada2b_C"/>
</dbReference>
<dbReference type="Pfam" id="PF00249">
    <property type="entry name" value="Myb_DNA-binding"/>
    <property type="match status" value="1"/>
</dbReference>
<dbReference type="Pfam" id="PF24533">
    <property type="entry name" value="Tri-helical_Ada2b_C"/>
    <property type="match status" value="1"/>
</dbReference>
<dbReference type="RefSeq" id="XP_022101291.1">
    <property type="nucleotide sequence ID" value="XM_022245599.1"/>
</dbReference>
<keyword evidence="7 8" id="KW-0539">Nucleus</keyword>
<name>A0A8B7ZDL7_ACAPL</name>
<dbReference type="InterPro" id="IPR016827">
    <property type="entry name" value="Ada2/TADA2"/>
</dbReference>
<evidence type="ECO:0000256" key="3">
    <source>
        <dbReference type="ARBA" id="ARBA00022771"/>
    </source>
</evidence>
<dbReference type="SUPFAM" id="SSF46689">
    <property type="entry name" value="Homeodomain-like"/>
    <property type="match status" value="2"/>
</dbReference>
<dbReference type="Gene3D" id="1.10.10.60">
    <property type="entry name" value="Homeodomain-like"/>
    <property type="match status" value="1"/>
</dbReference>
<dbReference type="FunFam" id="1.10.10.10:FF:000185">
    <property type="entry name" value="Transcriptional adapter"/>
    <property type="match status" value="1"/>
</dbReference>
<dbReference type="Gene3D" id="3.30.60.90">
    <property type="match status" value="1"/>
</dbReference>
<evidence type="ECO:0000313" key="14">
    <source>
        <dbReference type="Proteomes" id="UP000694845"/>
    </source>
</evidence>
<feature type="domain" description="SANT" evidence="13">
    <location>
        <begin position="74"/>
        <end position="125"/>
    </location>
</feature>
<sequence>MGRFRARKQKKMAETPTRYYCNYCQDELKAFSVRCCECTDFDLCLQCFSAGAELGSHQRDHDYQIIDNALLACGDKEWSMTEEYLLLDAIETFGFGNWADVASHIGSKSPAEAREHYDSNYIHGNLGRAAVPEKPSFKVQDHTGPEDGPLSPSLRATFSPVEMTLADQQELGYMPLRDDFEREHDNDAETLVSNLAVTNEDDDLDITLKLIHVEIYTSRLKERQRRKKIARDFGIITAALSSTATKAKDQKDQKSASTQAAPKRRPSKEETELKEKMRALAQFMTGKEQDEFFENLHEEKEIRARIKELIKYRRNGITKLEEISEYEEAKCKRDRRKEGKKKIVDKSKRSGVISAKKTEPKEEPKKDDREIVEDEFQAIKASPGFSYLSDREKRLCSSMKMKPARYITLKTVIIRDHLMRRQGLPCKTRYPSNLDKSHRKRITNYLAKSGWIKVS</sequence>
<dbReference type="CTD" id="93624"/>
<evidence type="ECO:0000259" key="12">
    <source>
        <dbReference type="PROSITE" id="PS50135"/>
    </source>
</evidence>
<dbReference type="GO" id="GO:0008270">
    <property type="term" value="F:zinc ion binding"/>
    <property type="evidence" value="ECO:0007669"/>
    <property type="project" value="UniProtKB-KW"/>
</dbReference>
<feature type="compositionally biased region" description="Basic and acidic residues" evidence="10">
    <location>
        <begin position="356"/>
        <end position="367"/>
    </location>
</feature>
<keyword evidence="6 8" id="KW-0804">Transcription</keyword>
<keyword evidence="2" id="KW-0479">Metal-binding</keyword>
<dbReference type="GO" id="GO:0006357">
    <property type="term" value="P:regulation of transcription by RNA polymerase II"/>
    <property type="evidence" value="ECO:0007669"/>
    <property type="project" value="InterPro"/>
</dbReference>
<evidence type="ECO:0000313" key="15">
    <source>
        <dbReference type="RefSeq" id="XP_022101291.1"/>
    </source>
</evidence>
<dbReference type="PROSITE" id="PS50135">
    <property type="entry name" value="ZF_ZZ_2"/>
    <property type="match status" value="1"/>
</dbReference>
<dbReference type="PIRSF" id="PIRSF025024">
    <property type="entry name" value="Transcriptional_adaptor_2"/>
    <property type="match status" value="1"/>
</dbReference>
<accession>A0A8B7ZDL7</accession>